<protein>
    <submittedName>
        <fullName evidence="1">Uncharacterized protein</fullName>
    </submittedName>
</protein>
<gene>
    <name evidence="1" type="ORF">CY34DRAFT_19812</name>
</gene>
<proteinExistence type="predicted"/>
<sequence>MEIQQRNIQGNVKRAPAALFQRISTLVGHLTRKVLTALCQVPGPRSWTPDIGTWHSELGVS</sequence>
<evidence type="ECO:0000313" key="1">
    <source>
        <dbReference type="EMBL" id="KIK31543.1"/>
    </source>
</evidence>
<dbReference type="HOGENOM" id="CLU_2924248_0_0_1"/>
<dbReference type="InParanoid" id="A0A0D0AHS3"/>
<accession>A0A0D0AHS3</accession>
<reference evidence="2" key="2">
    <citation type="submission" date="2015-01" db="EMBL/GenBank/DDBJ databases">
        <title>Evolutionary Origins and Diversification of the Mycorrhizal Mutualists.</title>
        <authorList>
            <consortium name="DOE Joint Genome Institute"/>
            <consortium name="Mycorrhizal Genomics Consortium"/>
            <person name="Kohler A."/>
            <person name="Kuo A."/>
            <person name="Nagy L.G."/>
            <person name="Floudas D."/>
            <person name="Copeland A."/>
            <person name="Barry K.W."/>
            <person name="Cichocki N."/>
            <person name="Veneault-Fourrey C."/>
            <person name="LaButti K."/>
            <person name="Lindquist E.A."/>
            <person name="Lipzen A."/>
            <person name="Lundell T."/>
            <person name="Morin E."/>
            <person name="Murat C."/>
            <person name="Riley R."/>
            <person name="Ohm R."/>
            <person name="Sun H."/>
            <person name="Tunlid A."/>
            <person name="Henrissat B."/>
            <person name="Grigoriev I.V."/>
            <person name="Hibbett D.S."/>
            <person name="Martin F."/>
        </authorList>
    </citation>
    <scope>NUCLEOTIDE SEQUENCE [LARGE SCALE GENOMIC DNA]</scope>
    <source>
        <strain evidence="2">UH-Slu-Lm8-n1</strain>
    </source>
</reference>
<reference evidence="1 2" key="1">
    <citation type="submission" date="2014-04" db="EMBL/GenBank/DDBJ databases">
        <authorList>
            <consortium name="DOE Joint Genome Institute"/>
            <person name="Kuo A."/>
            <person name="Ruytinx J."/>
            <person name="Rineau F."/>
            <person name="Colpaert J."/>
            <person name="Kohler A."/>
            <person name="Nagy L.G."/>
            <person name="Floudas D."/>
            <person name="Copeland A."/>
            <person name="Barry K.W."/>
            <person name="Cichocki N."/>
            <person name="Veneault-Fourrey C."/>
            <person name="LaButti K."/>
            <person name="Lindquist E.A."/>
            <person name="Lipzen A."/>
            <person name="Lundell T."/>
            <person name="Morin E."/>
            <person name="Murat C."/>
            <person name="Sun H."/>
            <person name="Tunlid A."/>
            <person name="Henrissat B."/>
            <person name="Grigoriev I.V."/>
            <person name="Hibbett D.S."/>
            <person name="Martin F."/>
            <person name="Nordberg H.P."/>
            <person name="Cantor M.N."/>
            <person name="Hua S.X."/>
        </authorList>
    </citation>
    <scope>NUCLEOTIDE SEQUENCE [LARGE SCALE GENOMIC DNA]</scope>
    <source>
        <strain evidence="1 2">UH-Slu-Lm8-n1</strain>
    </source>
</reference>
<keyword evidence="2" id="KW-1185">Reference proteome</keyword>
<dbReference type="OrthoDB" id="2692651at2759"/>
<name>A0A0D0AHS3_9AGAM</name>
<organism evidence="1 2">
    <name type="scientific">Suillus luteus UH-Slu-Lm8-n1</name>
    <dbReference type="NCBI Taxonomy" id="930992"/>
    <lineage>
        <taxon>Eukaryota</taxon>
        <taxon>Fungi</taxon>
        <taxon>Dikarya</taxon>
        <taxon>Basidiomycota</taxon>
        <taxon>Agaricomycotina</taxon>
        <taxon>Agaricomycetes</taxon>
        <taxon>Agaricomycetidae</taxon>
        <taxon>Boletales</taxon>
        <taxon>Suillineae</taxon>
        <taxon>Suillaceae</taxon>
        <taxon>Suillus</taxon>
    </lineage>
</organism>
<dbReference type="EMBL" id="KN836886">
    <property type="protein sequence ID" value="KIK31543.1"/>
    <property type="molecule type" value="Genomic_DNA"/>
</dbReference>
<dbReference type="Proteomes" id="UP000054485">
    <property type="component" value="Unassembled WGS sequence"/>
</dbReference>
<evidence type="ECO:0000313" key="2">
    <source>
        <dbReference type="Proteomes" id="UP000054485"/>
    </source>
</evidence>
<dbReference type="AlphaFoldDB" id="A0A0D0AHS3"/>